<dbReference type="PRINTS" id="PR01021">
    <property type="entry name" value="OMPADOMAIN"/>
</dbReference>
<dbReference type="RefSeq" id="WP_241413577.1">
    <property type="nucleotide sequence ID" value="NZ_JAKZGO010000013.1"/>
</dbReference>
<evidence type="ECO:0000256" key="5">
    <source>
        <dbReference type="SAM" id="SignalP"/>
    </source>
</evidence>
<evidence type="ECO:0000256" key="1">
    <source>
        <dbReference type="ARBA" id="ARBA00004442"/>
    </source>
</evidence>
<evidence type="ECO:0000256" key="3">
    <source>
        <dbReference type="ARBA" id="ARBA00023237"/>
    </source>
</evidence>
<gene>
    <name evidence="7" type="ORF">MM213_15020</name>
</gene>
<dbReference type="EMBL" id="JAKZGO010000013">
    <property type="protein sequence ID" value="MCH7414811.1"/>
    <property type="molecule type" value="Genomic_DNA"/>
</dbReference>
<protein>
    <submittedName>
        <fullName evidence="7">OmpA family protein</fullName>
    </submittedName>
</protein>
<dbReference type="InterPro" id="IPR006664">
    <property type="entry name" value="OMP_bac"/>
</dbReference>
<reference evidence="7" key="1">
    <citation type="submission" date="2022-03" db="EMBL/GenBank/DDBJ databases">
        <title>De novo assembled genomes of Belliella spp. (Cyclobacteriaceae) strains.</title>
        <authorList>
            <person name="Szabo A."/>
            <person name="Korponai K."/>
            <person name="Felfoldi T."/>
        </authorList>
    </citation>
    <scope>NUCLEOTIDE SEQUENCE</scope>
    <source>
        <strain evidence="7">DSM 111903</strain>
    </source>
</reference>
<evidence type="ECO:0000259" key="6">
    <source>
        <dbReference type="PROSITE" id="PS51123"/>
    </source>
</evidence>
<sequence length="639" mass="72383">MRQVHLFILFLFFSFSSFSQTYTIIDNRAIKLHQEGDEFVQKRMYDEAIAKYKASISREANFLESYLKWGRILLTKGLPEEALEIVDRGLARNVKAPAGLLGEIAWLKTHCFLKIGGYNSAIQEFDNTKALMPTEFKSTRPFKEMEQQIDFIRIGIQEVYDIKKEKLAEPLNQFTLQYFPVLTADSKKMLFTKRDGVTNSEHEDIFVSYFDEDSARWGEPRGIASSINSAYNEGTCTISADGKILIFTSCQTPDSFGDCDLYISYKVNDEWQKPSNMGKSVNSRVWDSQPSLSADGRILFFSSNRRGGFGGKDIWYSLRMGDGSWSEAKNLGSKVNTPKDEVSPFIYFNNEILFFASDGHLGFGGIDLFISRVEGGEFGKPVNLGYPINDHQDQLALFITAQRDFAYYTETILNDGNQERSFLYKFRFPEQIDLGEKLMVTAGKVLNKNTGEPVEAKLSLVDLATDSTMYQFQSDGRTGDFTMLYPKKSASGLYVEKKGFIPKIYNVDRDSLQNQENLNVELTPVAAGEEFTFENIFFDFDKDELKPESSTSLNRLILFMDENPNVNINIIGHTDNVGSESYNKGLSSRRANSVKQFLIKKGVNESRLYTEGLGSDKPVAPNDSSLNRALNRRITISIL</sequence>
<evidence type="ECO:0000313" key="7">
    <source>
        <dbReference type="EMBL" id="MCH7414811.1"/>
    </source>
</evidence>
<name>A0ABS9VEE3_9BACT</name>
<dbReference type="InterPro" id="IPR050330">
    <property type="entry name" value="Bact_OuterMem_StrucFunc"/>
</dbReference>
<dbReference type="InterPro" id="IPR011042">
    <property type="entry name" value="6-blade_b-propeller_TolB-like"/>
</dbReference>
<dbReference type="InterPro" id="IPR006665">
    <property type="entry name" value="OmpA-like"/>
</dbReference>
<dbReference type="PANTHER" id="PTHR30329:SF21">
    <property type="entry name" value="LIPOPROTEIN YIAD-RELATED"/>
    <property type="match status" value="1"/>
</dbReference>
<dbReference type="SUPFAM" id="SSF82171">
    <property type="entry name" value="DPP6 N-terminal domain-like"/>
    <property type="match status" value="1"/>
</dbReference>
<comment type="subcellular location">
    <subcellularLocation>
        <location evidence="1">Cell outer membrane</location>
    </subcellularLocation>
</comment>
<dbReference type="CDD" id="cd07185">
    <property type="entry name" value="OmpA_C-like"/>
    <property type="match status" value="1"/>
</dbReference>
<dbReference type="SUPFAM" id="SSF48452">
    <property type="entry name" value="TPR-like"/>
    <property type="match status" value="1"/>
</dbReference>
<dbReference type="Pfam" id="PF07676">
    <property type="entry name" value="PD40"/>
    <property type="match status" value="2"/>
</dbReference>
<dbReference type="InterPro" id="IPR036737">
    <property type="entry name" value="OmpA-like_sf"/>
</dbReference>
<evidence type="ECO:0000256" key="4">
    <source>
        <dbReference type="PROSITE-ProRule" id="PRU00473"/>
    </source>
</evidence>
<dbReference type="PANTHER" id="PTHR30329">
    <property type="entry name" value="STATOR ELEMENT OF FLAGELLAR MOTOR COMPLEX"/>
    <property type="match status" value="1"/>
</dbReference>
<keyword evidence="5" id="KW-0732">Signal</keyword>
<dbReference type="Gene3D" id="2.120.10.30">
    <property type="entry name" value="TolB, C-terminal domain"/>
    <property type="match status" value="1"/>
</dbReference>
<proteinExistence type="predicted"/>
<dbReference type="InterPro" id="IPR011990">
    <property type="entry name" value="TPR-like_helical_dom_sf"/>
</dbReference>
<comment type="caution">
    <text evidence="7">The sequence shown here is derived from an EMBL/GenBank/DDBJ whole genome shotgun (WGS) entry which is preliminary data.</text>
</comment>
<dbReference type="SUPFAM" id="SSF103088">
    <property type="entry name" value="OmpA-like"/>
    <property type="match status" value="1"/>
</dbReference>
<keyword evidence="2 4" id="KW-0472">Membrane</keyword>
<evidence type="ECO:0000313" key="8">
    <source>
        <dbReference type="Proteomes" id="UP001165430"/>
    </source>
</evidence>
<dbReference type="Pfam" id="PF00691">
    <property type="entry name" value="OmpA"/>
    <property type="match status" value="1"/>
</dbReference>
<keyword evidence="3" id="KW-0998">Cell outer membrane</keyword>
<feature type="signal peptide" evidence="5">
    <location>
        <begin position="1"/>
        <end position="19"/>
    </location>
</feature>
<evidence type="ECO:0000256" key="2">
    <source>
        <dbReference type="ARBA" id="ARBA00023136"/>
    </source>
</evidence>
<dbReference type="InterPro" id="IPR011659">
    <property type="entry name" value="WD40"/>
</dbReference>
<dbReference type="Proteomes" id="UP001165430">
    <property type="component" value="Unassembled WGS sequence"/>
</dbReference>
<feature type="domain" description="OmpA-like" evidence="6">
    <location>
        <begin position="525"/>
        <end position="639"/>
    </location>
</feature>
<keyword evidence="8" id="KW-1185">Reference proteome</keyword>
<dbReference type="PROSITE" id="PS51123">
    <property type="entry name" value="OMPA_2"/>
    <property type="match status" value="1"/>
</dbReference>
<feature type="chain" id="PRO_5047489339" evidence="5">
    <location>
        <begin position="20"/>
        <end position="639"/>
    </location>
</feature>
<dbReference type="Gene3D" id="3.30.1330.60">
    <property type="entry name" value="OmpA-like domain"/>
    <property type="match status" value="1"/>
</dbReference>
<accession>A0ABS9VEE3</accession>
<dbReference type="Gene3D" id="1.25.40.10">
    <property type="entry name" value="Tetratricopeptide repeat domain"/>
    <property type="match status" value="1"/>
</dbReference>
<organism evidence="7 8">
    <name type="scientific">Belliella alkalica</name>
    <dbReference type="NCBI Taxonomy" id="1730871"/>
    <lineage>
        <taxon>Bacteria</taxon>
        <taxon>Pseudomonadati</taxon>
        <taxon>Bacteroidota</taxon>
        <taxon>Cytophagia</taxon>
        <taxon>Cytophagales</taxon>
        <taxon>Cyclobacteriaceae</taxon>
        <taxon>Belliella</taxon>
    </lineage>
</organism>